<dbReference type="InterPro" id="IPR036028">
    <property type="entry name" value="SH3-like_dom_sf"/>
</dbReference>
<reference evidence="7 8" key="2">
    <citation type="submission" date="2018-11" db="EMBL/GenBank/DDBJ databases">
        <authorList>
            <consortium name="Pathogen Informatics"/>
        </authorList>
    </citation>
    <scope>NUCLEOTIDE SEQUENCE [LARGE SCALE GENOMIC DNA]</scope>
</reference>
<evidence type="ECO:0000256" key="1">
    <source>
        <dbReference type="ARBA" id="ARBA00022443"/>
    </source>
</evidence>
<protein>
    <submittedName>
        <fullName evidence="9">Growth factor receptor bound protein 2</fullName>
    </submittedName>
</protein>
<dbReference type="STRING" id="6216.A0A158QBL9"/>
<evidence type="ECO:0000313" key="8">
    <source>
        <dbReference type="Proteomes" id="UP000274504"/>
    </source>
</evidence>
<reference evidence="9" key="1">
    <citation type="submission" date="2016-04" db="UniProtKB">
        <authorList>
            <consortium name="WormBaseParasite"/>
        </authorList>
    </citation>
    <scope>IDENTIFICATION</scope>
</reference>
<dbReference type="SUPFAM" id="SSF50044">
    <property type="entry name" value="SH3-domain"/>
    <property type="match status" value="2"/>
</dbReference>
<evidence type="ECO:0000259" key="5">
    <source>
        <dbReference type="PROSITE" id="PS50001"/>
    </source>
</evidence>
<dbReference type="InterPro" id="IPR000980">
    <property type="entry name" value="SH2"/>
</dbReference>
<dbReference type="Gene3D" id="2.30.30.40">
    <property type="entry name" value="SH3 Domains"/>
    <property type="match status" value="2"/>
</dbReference>
<dbReference type="EMBL" id="UYSG01000018">
    <property type="protein sequence ID" value="VDL13933.1"/>
    <property type="molecule type" value="Genomic_DNA"/>
</dbReference>
<sequence>MEADAKHDFQANAADELPFCKNSVLKILSVEDDPNWYLAEQDGRKGLVPCNYISFRPNPWYMQACRRNTAEECLLETDPHTGLPVQPDGAFVVRRSESNGPGFSLSVNVALKEDIENLCYPYYDAWEMLMIVHNTMDEMGKYFVWLRKFDSINQLIEYHRRTSISRDSFLLLVDRQPSRSMGIGGGSQQSQMVQRVIARFDFNASEAEELSFHRGDVIEVLGQEDENWWRGRISTTGATGLFPANYVDTLPPIMPQANSSNRTNAN</sequence>
<name>A0A158QBL9_HYMDI</name>
<feature type="domain" description="SH3" evidence="6">
    <location>
        <begin position="1"/>
        <end position="58"/>
    </location>
</feature>
<dbReference type="InterPro" id="IPR036860">
    <property type="entry name" value="SH2_dom_sf"/>
</dbReference>
<dbReference type="PROSITE" id="PS50002">
    <property type="entry name" value="SH3"/>
    <property type="match status" value="2"/>
</dbReference>
<evidence type="ECO:0000256" key="3">
    <source>
        <dbReference type="PROSITE-ProRule" id="PRU00191"/>
    </source>
</evidence>
<feature type="domain" description="SH2" evidence="5">
    <location>
        <begin position="60"/>
        <end position="178"/>
    </location>
</feature>
<dbReference type="OrthoDB" id="10255964at2759"/>
<dbReference type="WBParaSite" id="HDID_0000018101-mRNA-1">
    <property type="protein sequence ID" value="HDID_0000018101-mRNA-1"/>
    <property type="gene ID" value="HDID_0000018101"/>
</dbReference>
<dbReference type="SUPFAM" id="SSF55550">
    <property type="entry name" value="SH2 domain"/>
    <property type="match status" value="1"/>
</dbReference>
<dbReference type="PRINTS" id="PR00452">
    <property type="entry name" value="SH3DOMAIN"/>
</dbReference>
<dbReference type="Pfam" id="PF00017">
    <property type="entry name" value="SH2"/>
    <property type="match status" value="1"/>
</dbReference>
<evidence type="ECO:0000313" key="7">
    <source>
        <dbReference type="EMBL" id="VDL13933.1"/>
    </source>
</evidence>
<dbReference type="AlphaFoldDB" id="A0A158QBL9"/>
<organism evidence="9">
    <name type="scientific">Hymenolepis diminuta</name>
    <name type="common">Rat tapeworm</name>
    <dbReference type="NCBI Taxonomy" id="6216"/>
    <lineage>
        <taxon>Eukaryota</taxon>
        <taxon>Metazoa</taxon>
        <taxon>Spiralia</taxon>
        <taxon>Lophotrochozoa</taxon>
        <taxon>Platyhelminthes</taxon>
        <taxon>Cestoda</taxon>
        <taxon>Eucestoda</taxon>
        <taxon>Cyclophyllidea</taxon>
        <taxon>Hymenolepididae</taxon>
        <taxon>Hymenolepis</taxon>
    </lineage>
</organism>
<dbReference type="InterPro" id="IPR043539">
    <property type="entry name" value="Grb2-like"/>
</dbReference>
<gene>
    <name evidence="7" type="ORF">HDID_LOCUS182</name>
</gene>
<dbReference type="Pfam" id="PF00018">
    <property type="entry name" value="SH3_1"/>
    <property type="match status" value="2"/>
</dbReference>
<proteinExistence type="predicted"/>
<dbReference type="PROSITE" id="PS50001">
    <property type="entry name" value="SH2"/>
    <property type="match status" value="1"/>
</dbReference>
<dbReference type="PRINTS" id="PR00401">
    <property type="entry name" value="SH2DOMAIN"/>
</dbReference>
<evidence type="ECO:0000313" key="9">
    <source>
        <dbReference type="WBParaSite" id="HDID_0000018101-mRNA-1"/>
    </source>
</evidence>
<dbReference type="CDD" id="cd11804">
    <property type="entry name" value="SH3_GRB2_like_N"/>
    <property type="match status" value="1"/>
</dbReference>
<dbReference type="PRINTS" id="PR00499">
    <property type="entry name" value="P67PHOX"/>
</dbReference>
<evidence type="ECO:0000256" key="4">
    <source>
        <dbReference type="PROSITE-ProRule" id="PRU00192"/>
    </source>
</evidence>
<keyword evidence="1 4" id="KW-0728">SH3 domain</keyword>
<evidence type="ECO:0000256" key="2">
    <source>
        <dbReference type="ARBA" id="ARBA00022999"/>
    </source>
</evidence>
<dbReference type="Proteomes" id="UP000274504">
    <property type="component" value="Unassembled WGS sequence"/>
</dbReference>
<evidence type="ECO:0000259" key="6">
    <source>
        <dbReference type="PROSITE" id="PS50002"/>
    </source>
</evidence>
<dbReference type="CDD" id="cd00174">
    <property type="entry name" value="SH3"/>
    <property type="match status" value="1"/>
</dbReference>
<dbReference type="FunFam" id="2.30.30.40:FF:000072">
    <property type="entry name" value="Unconventional Myosin IB"/>
    <property type="match status" value="1"/>
</dbReference>
<keyword evidence="2 3" id="KW-0727">SH2 domain</keyword>
<dbReference type="Gene3D" id="3.30.505.10">
    <property type="entry name" value="SH2 domain"/>
    <property type="match status" value="1"/>
</dbReference>
<dbReference type="InterPro" id="IPR001452">
    <property type="entry name" value="SH3_domain"/>
</dbReference>
<accession>A0A158QBL9</accession>
<feature type="domain" description="SH3" evidence="6">
    <location>
        <begin position="191"/>
        <end position="252"/>
    </location>
</feature>
<dbReference type="SMART" id="SM00326">
    <property type="entry name" value="SH3"/>
    <property type="match status" value="2"/>
</dbReference>
<dbReference type="SMART" id="SM00252">
    <property type="entry name" value="SH2"/>
    <property type="match status" value="1"/>
</dbReference>
<dbReference type="PANTHER" id="PTHR46037">
    <property type="entry name" value="PROTEIN ENHANCER OF SEVENLESS 2B"/>
    <property type="match status" value="1"/>
</dbReference>